<sequence>MNIPLQLQSENFYFDDLKLIESFQVHPTTNSDLLIIETEDRQDIINITRAFANQILRFDIGYIVTCKKLKVQLVPPSQLQIVFGEILDSLNNFNPIENVKIAILEVTSFVFNLPEGLTFKLKEIKEHKISFELVRNQISKQFLKQMQEDVVSKARKEFLKSCLEEKDLDSEFMRFAKKFFGSEDNSIKMILQILVNDHVEKFKENIEKILNSFLDNIYLQVKENSFSYKIISQYSMNLLIGESLLVKTRYNERRNIVWMLDASCAALSES</sequence>
<keyword evidence="2" id="KW-1185">Reference proteome</keyword>
<dbReference type="EMBL" id="CAJVPT010011189">
    <property type="protein sequence ID" value="CAG8577436.1"/>
    <property type="molecule type" value="Genomic_DNA"/>
</dbReference>
<dbReference type="Proteomes" id="UP000789525">
    <property type="component" value="Unassembled WGS sequence"/>
</dbReference>
<reference evidence="1" key="1">
    <citation type="submission" date="2021-06" db="EMBL/GenBank/DDBJ databases">
        <authorList>
            <person name="Kallberg Y."/>
            <person name="Tangrot J."/>
            <person name="Rosling A."/>
        </authorList>
    </citation>
    <scope>NUCLEOTIDE SEQUENCE</scope>
    <source>
        <strain evidence="1">CL356</strain>
    </source>
</reference>
<proteinExistence type="predicted"/>
<accession>A0ACA9M8T7</accession>
<evidence type="ECO:0000313" key="2">
    <source>
        <dbReference type="Proteomes" id="UP000789525"/>
    </source>
</evidence>
<gene>
    <name evidence="1" type="ORF">ACOLOM_LOCUS5842</name>
</gene>
<name>A0ACA9M8T7_9GLOM</name>
<comment type="caution">
    <text evidence="1">The sequence shown here is derived from an EMBL/GenBank/DDBJ whole genome shotgun (WGS) entry which is preliminary data.</text>
</comment>
<evidence type="ECO:0000313" key="1">
    <source>
        <dbReference type="EMBL" id="CAG8577436.1"/>
    </source>
</evidence>
<protein>
    <submittedName>
        <fullName evidence="1">10882_t:CDS:1</fullName>
    </submittedName>
</protein>
<organism evidence="1 2">
    <name type="scientific">Acaulospora colombiana</name>
    <dbReference type="NCBI Taxonomy" id="27376"/>
    <lineage>
        <taxon>Eukaryota</taxon>
        <taxon>Fungi</taxon>
        <taxon>Fungi incertae sedis</taxon>
        <taxon>Mucoromycota</taxon>
        <taxon>Glomeromycotina</taxon>
        <taxon>Glomeromycetes</taxon>
        <taxon>Diversisporales</taxon>
        <taxon>Acaulosporaceae</taxon>
        <taxon>Acaulospora</taxon>
    </lineage>
</organism>